<evidence type="ECO:0000313" key="2">
    <source>
        <dbReference type="Proteomes" id="UP000677244"/>
    </source>
</evidence>
<dbReference type="RefSeq" id="WP_209142525.1">
    <property type="nucleotide sequence ID" value="NZ_JAGHKO010000011.1"/>
</dbReference>
<reference evidence="1 2" key="1">
    <citation type="submission" date="2021-03" db="EMBL/GenBank/DDBJ databases">
        <title>Assistant Professor.</title>
        <authorList>
            <person name="Huq M.A."/>
        </authorList>
    </citation>
    <scope>NUCLEOTIDE SEQUENCE [LARGE SCALE GENOMIC DNA]</scope>
    <source>
        <strain evidence="1 2">MAH-29</strain>
    </source>
</reference>
<name>A0ABS3Z207_9BACT</name>
<accession>A0ABS3Z207</accession>
<organism evidence="1 2">
    <name type="scientific">Niastella soli</name>
    <dbReference type="NCBI Taxonomy" id="2821487"/>
    <lineage>
        <taxon>Bacteria</taxon>
        <taxon>Pseudomonadati</taxon>
        <taxon>Bacteroidota</taxon>
        <taxon>Chitinophagia</taxon>
        <taxon>Chitinophagales</taxon>
        <taxon>Chitinophagaceae</taxon>
        <taxon>Niastella</taxon>
    </lineage>
</organism>
<dbReference type="Proteomes" id="UP000677244">
    <property type="component" value="Unassembled WGS sequence"/>
</dbReference>
<evidence type="ECO:0008006" key="3">
    <source>
        <dbReference type="Google" id="ProtNLM"/>
    </source>
</evidence>
<dbReference type="EMBL" id="JAGHKO010000011">
    <property type="protein sequence ID" value="MBO9204196.1"/>
    <property type="molecule type" value="Genomic_DNA"/>
</dbReference>
<evidence type="ECO:0000313" key="1">
    <source>
        <dbReference type="EMBL" id="MBO9204196.1"/>
    </source>
</evidence>
<keyword evidence="2" id="KW-1185">Reference proteome</keyword>
<gene>
    <name evidence="1" type="ORF">J7I42_28170</name>
</gene>
<comment type="caution">
    <text evidence="1">The sequence shown here is derived from an EMBL/GenBank/DDBJ whole genome shotgun (WGS) entry which is preliminary data.</text>
</comment>
<protein>
    <recommendedName>
        <fullName evidence="3">Deacetylase sirtuin-type domain-containing protein</fullName>
    </recommendedName>
</protein>
<sequence length="52" mass="5803">MPPEVLQFIDEYAEELVSGNAAYFVGAGISVDSHLPDWSGLIKPFTDYTFHK</sequence>
<proteinExistence type="predicted"/>